<sequence>MIQNDKIELQVGVKLLLENAEGKFLLVRRNIRKYPEVGARWDIVGGRIEAGTPLLENLKREVREETRLSLLEEPRLI</sequence>
<accession>A0A2H0RJ89</accession>
<name>A0A2H0RJ89_9BACT</name>
<comment type="caution">
    <text evidence="2">The sequence shown here is derived from an EMBL/GenBank/DDBJ whole genome shotgun (WGS) entry which is preliminary data.</text>
</comment>
<dbReference type="EMBL" id="PCYL01000040">
    <property type="protein sequence ID" value="PIR46510.1"/>
    <property type="molecule type" value="Genomic_DNA"/>
</dbReference>
<feature type="domain" description="Nudix hydrolase" evidence="1">
    <location>
        <begin position="6"/>
        <end position="77"/>
    </location>
</feature>
<dbReference type="PROSITE" id="PS51462">
    <property type="entry name" value="NUDIX"/>
    <property type="match status" value="1"/>
</dbReference>
<reference evidence="2 3" key="1">
    <citation type="submission" date="2017-09" db="EMBL/GenBank/DDBJ databases">
        <title>Depth-based differentiation of microbial function through sediment-hosted aquifers and enrichment of novel symbionts in the deep terrestrial subsurface.</title>
        <authorList>
            <person name="Probst A.J."/>
            <person name="Ladd B."/>
            <person name="Jarett J.K."/>
            <person name="Geller-Mcgrath D.E."/>
            <person name="Sieber C.M."/>
            <person name="Emerson J.B."/>
            <person name="Anantharaman K."/>
            <person name="Thomas B.C."/>
            <person name="Malmstrom R."/>
            <person name="Stieglmeier M."/>
            <person name="Klingl A."/>
            <person name="Woyke T."/>
            <person name="Ryan C.M."/>
            <person name="Banfield J.F."/>
        </authorList>
    </citation>
    <scope>NUCLEOTIDE SEQUENCE [LARGE SCALE GENOMIC DNA]</scope>
    <source>
        <strain evidence="2">CG10_big_fil_rev_8_21_14_0_10_45_14</strain>
    </source>
</reference>
<dbReference type="AlphaFoldDB" id="A0A2H0RJ89"/>
<dbReference type="Gene3D" id="3.90.79.10">
    <property type="entry name" value="Nucleoside Triphosphate Pyrophosphohydrolase"/>
    <property type="match status" value="1"/>
</dbReference>
<proteinExistence type="predicted"/>
<organism evidence="2 3">
    <name type="scientific">Candidatus Vogelbacteria bacterium CG10_big_fil_rev_8_21_14_0_10_45_14</name>
    <dbReference type="NCBI Taxonomy" id="1975042"/>
    <lineage>
        <taxon>Bacteria</taxon>
        <taxon>Candidatus Vogeliibacteriota</taxon>
    </lineage>
</organism>
<dbReference type="InterPro" id="IPR015797">
    <property type="entry name" value="NUDIX_hydrolase-like_dom_sf"/>
</dbReference>
<protein>
    <recommendedName>
        <fullName evidence="1">Nudix hydrolase domain-containing protein</fullName>
    </recommendedName>
</protein>
<evidence type="ECO:0000259" key="1">
    <source>
        <dbReference type="PROSITE" id="PS51462"/>
    </source>
</evidence>
<evidence type="ECO:0000313" key="2">
    <source>
        <dbReference type="EMBL" id="PIR46510.1"/>
    </source>
</evidence>
<evidence type="ECO:0000313" key="3">
    <source>
        <dbReference type="Proteomes" id="UP000230833"/>
    </source>
</evidence>
<dbReference type="Proteomes" id="UP000230833">
    <property type="component" value="Unassembled WGS sequence"/>
</dbReference>
<dbReference type="SUPFAM" id="SSF55811">
    <property type="entry name" value="Nudix"/>
    <property type="match status" value="1"/>
</dbReference>
<gene>
    <name evidence="2" type="ORF">COV07_03715</name>
</gene>
<dbReference type="Pfam" id="PF00293">
    <property type="entry name" value="NUDIX"/>
    <property type="match status" value="1"/>
</dbReference>
<dbReference type="InterPro" id="IPR000086">
    <property type="entry name" value="NUDIX_hydrolase_dom"/>
</dbReference>
<dbReference type="CDD" id="cd02883">
    <property type="entry name" value="NUDIX_Hydrolase"/>
    <property type="match status" value="1"/>
</dbReference>